<dbReference type="PANTHER" id="PTHR14969">
    <property type="entry name" value="SPHINGOSINE-1-PHOSPHATE PHOSPHOHYDROLASE"/>
    <property type="match status" value="1"/>
</dbReference>
<sequence length="416" mass="45382">MKKFFCCCLLAVVASVTVSAQITDSLGKVCLVPAAREGGFARYIDRRTSTKGYRMTFIAVPLIVGGAVMSVYDTDFRRLRNGYVKSFHHDYDDYLQYAPAAVMLGLKAFGVKGRSSWGRMLVSDAFSVGLMAAAVNSLKYSFRVMRPDGSTRNSFPSGHTATVFMTATMLHKEYGHRSPWYSIGAYTVATVTGVTRQLNNRHWMSDVMVGAGIGILATEFGYFLADLIFKDKGLHVGETQLVYDRFRRPSFLSFTVGVTTSPGSYLPSPGMRTSFKAGPTVGAQGAWFASPYVGVGGRFAVTNLEMTVNGVPQDDNLESGSAAAGLYLSYPLSVRWLVGSKLLSGYGYYKSCNTDLQKLGDRGGFVLATGISSTYLASRNFGIRFSTDYDMAPPFAKDSRQRLHMLTFSLAACAVF</sequence>
<keyword evidence="1" id="KW-1133">Transmembrane helix</keyword>
<proteinExistence type="predicted"/>
<dbReference type="CDD" id="cd03394">
    <property type="entry name" value="PAP2_like_5"/>
    <property type="match status" value="1"/>
</dbReference>
<dbReference type="RefSeq" id="WP_055211586.1">
    <property type="nucleotide sequence ID" value="NZ_DAWDXQ010000016.1"/>
</dbReference>
<dbReference type="SMART" id="SM00014">
    <property type="entry name" value="acidPPc"/>
    <property type="match status" value="1"/>
</dbReference>
<keyword evidence="1" id="KW-0472">Membrane</keyword>
<name>A0A9P3ZKM3_9BACT</name>
<dbReference type="InterPro" id="IPR036938">
    <property type="entry name" value="PAP2/HPO_sf"/>
</dbReference>
<dbReference type="PANTHER" id="PTHR14969:SF13">
    <property type="entry name" value="AT30094P"/>
    <property type="match status" value="1"/>
</dbReference>
<keyword evidence="1" id="KW-0812">Transmembrane</keyword>
<feature type="chain" id="PRO_5040379419" evidence="2">
    <location>
        <begin position="21"/>
        <end position="416"/>
    </location>
</feature>
<evidence type="ECO:0000313" key="5">
    <source>
        <dbReference type="Proteomes" id="UP000323119"/>
    </source>
</evidence>
<evidence type="ECO:0000256" key="1">
    <source>
        <dbReference type="SAM" id="Phobius"/>
    </source>
</evidence>
<dbReference type="AlphaFoldDB" id="A0A9P3ZKM3"/>
<feature type="transmembrane region" description="Helical" evidence="1">
    <location>
        <begin position="52"/>
        <end position="72"/>
    </location>
</feature>
<keyword evidence="2" id="KW-0732">Signal</keyword>
<dbReference type="Pfam" id="PF01569">
    <property type="entry name" value="PAP2"/>
    <property type="match status" value="1"/>
</dbReference>
<dbReference type="Proteomes" id="UP000323119">
    <property type="component" value="Unassembled WGS sequence"/>
</dbReference>
<evidence type="ECO:0000256" key="2">
    <source>
        <dbReference type="SAM" id="SignalP"/>
    </source>
</evidence>
<feature type="domain" description="Phosphatidic acid phosphatase type 2/haloperoxidase" evidence="3">
    <location>
        <begin position="128"/>
        <end position="222"/>
    </location>
</feature>
<comment type="caution">
    <text evidence="4">The sequence shown here is derived from an EMBL/GenBank/DDBJ whole genome shotgun (WGS) entry which is preliminary data.</text>
</comment>
<feature type="signal peptide" evidence="2">
    <location>
        <begin position="1"/>
        <end position="20"/>
    </location>
</feature>
<dbReference type="InterPro" id="IPR000326">
    <property type="entry name" value="PAP2/HPO"/>
</dbReference>
<feature type="transmembrane region" description="Helical" evidence="1">
    <location>
        <begin position="207"/>
        <end position="225"/>
    </location>
</feature>
<dbReference type="EMBL" id="VVUY01000004">
    <property type="protein sequence ID" value="KAA2562660.1"/>
    <property type="molecule type" value="Genomic_DNA"/>
</dbReference>
<reference evidence="4 5" key="1">
    <citation type="journal article" date="2019" name="Nat. Med.">
        <title>A library of human gut bacterial isolates paired with longitudinal multiomics data enables mechanistic microbiome research.</title>
        <authorList>
            <person name="Poyet M."/>
            <person name="Groussin M."/>
            <person name="Gibbons S.M."/>
            <person name="Avila-Pacheco J."/>
            <person name="Jiang X."/>
            <person name="Kearney S.M."/>
            <person name="Perrotta A.R."/>
            <person name="Berdy B."/>
            <person name="Zhao S."/>
            <person name="Lieberman T.D."/>
            <person name="Swanson P.K."/>
            <person name="Smith M."/>
            <person name="Roesemann S."/>
            <person name="Alexander J.E."/>
            <person name="Rich S.A."/>
            <person name="Livny J."/>
            <person name="Vlamakis H."/>
            <person name="Clish C."/>
            <person name="Bullock K."/>
            <person name="Deik A."/>
            <person name="Scott J."/>
            <person name="Pierce K.A."/>
            <person name="Xavier R.J."/>
            <person name="Alm E.J."/>
        </authorList>
    </citation>
    <scope>NUCLEOTIDE SEQUENCE [LARGE SCALE GENOMIC DNA]</scope>
    <source>
        <strain evidence="4 5">BIOML-A204</strain>
    </source>
</reference>
<dbReference type="Gene3D" id="1.20.144.10">
    <property type="entry name" value="Phosphatidic acid phosphatase type 2/haloperoxidase"/>
    <property type="match status" value="1"/>
</dbReference>
<protein>
    <submittedName>
        <fullName evidence="4">Phosphatase PAP2 family protein</fullName>
    </submittedName>
</protein>
<organism evidence="4 5">
    <name type="scientific">Alistipes onderdonkii</name>
    <dbReference type="NCBI Taxonomy" id="328813"/>
    <lineage>
        <taxon>Bacteria</taxon>
        <taxon>Pseudomonadati</taxon>
        <taxon>Bacteroidota</taxon>
        <taxon>Bacteroidia</taxon>
        <taxon>Bacteroidales</taxon>
        <taxon>Rikenellaceae</taxon>
        <taxon>Alistipes</taxon>
    </lineage>
</organism>
<gene>
    <name evidence="4" type="ORF">F2S36_06885</name>
</gene>
<dbReference type="SUPFAM" id="SSF48317">
    <property type="entry name" value="Acid phosphatase/Vanadium-dependent haloperoxidase"/>
    <property type="match status" value="1"/>
</dbReference>
<evidence type="ECO:0000259" key="3">
    <source>
        <dbReference type="SMART" id="SM00014"/>
    </source>
</evidence>
<accession>A0A9P3ZKM3</accession>
<evidence type="ECO:0000313" key="4">
    <source>
        <dbReference type="EMBL" id="KAA2562660.1"/>
    </source>
</evidence>